<dbReference type="OrthoDB" id="9929779at2"/>
<organism evidence="2 3">
    <name type="scientific">Ramlibacter henchirensis</name>
    <dbReference type="NCBI Taxonomy" id="204072"/>
    <lineage>
        <taxon>Bacteria</taxon>
        <taxon>Pseudomonadati</taxon>
        <taxon>Pseudomonadota</taxon>
        <taxon>Betaproteobacteria</taxon>
        <taxon>Burkholderiales</taxon>
        <taxon>Comamonadaceae</taxon>
        <taxon>Ramlibacter</taxon>
    </lineage>
</organism>
<feature type="compositionally biased region" description="Basic and acidic residues" evidence="1">
    <location>
        <begin position="22"/>
        <end position="33"/>
    </location>
</feature>
<dbReference type="EMBL" id="SMLM01000002">
    <property type="protein sequence ID" value="TFZ03115.1"/>
    <property type="molecule type" value="Genomic_DNA"/>
</dbReference>
<evidence type="ECO:0000313" key="3">
    <source>
        <dbReference type="Proteomes" id="UP000298180"/>
    </source>
</evidence>
<protein>
    <submittedName>
        <fullName evidence="2">Uncharacterized protein</fullName>
    </submittedName>
</protein>
<feature type="region of interest" description="Disordered" evidence="1">
    <location>
        <begin position="88"/>
        <end position="108"/>
    </location>
</feature>
<dbReference type="Proteomes" id="UP000298180">
    <property type="component" value="Unassembled WGS sequence"/>
</dbReference>
<sequence>MSEQTNPTEVTQTAAVSTEPGKPADKKPALRPISDPREVAAVVMGRMKLVKTKKDELSLAIDGLVDITQQLTRAYAEQLLTIDRLRRRVKELEPPTTETPAEPRPTLQ</sequence>
<accession>A0A4Z0BYM6</accession>
<keyword evidence="3" id="KW-1185">Reference proteome</keyword>
<feature type="region of interest" description="Disordered" evidence="1">
    <location>
        <begin position="1"/>
        <end position="33"/>
    </location>
</feature>
<comment type="caution">
    <text evidence="2">The sequence shown here is derived from an EMBL/GenBank/DDBJ whole genome shotgun (WGS) entry which is preliminary data.</text>
</comment>
<evidence type="ECO:0000256" key="1">
    <source>
        <dbReference type="SAM" id="MobiDB-lite"/>
    </source>
</evidence>
<dbReference type="AlphaFoldDB" id="A0A4Z0BYM6"/>
<feature type="compositionally biased region" description="Low complexity" evidence="1">
    <location>
        <begin position="94"/>
        <end position="108"/>
    </location>
</feature>
<proteinExistence type="predicted"/>
<gene>
    <name evidence="2" type="ORF">EZ313_18050</name>
</gene>
<evidence type="ECO:0000313" key="2">
    <source>
        <dbReference type="EMBL" id="TFZ03115.1"/>
    </source>
</evidence>
<name>A0A4Z0BYM6_9BURK</name>
<feature type="compositionally biased region" description="Polar residues" evidence="1">
    <location>
        <begin position="1"/>
        <end position="16"/>
    </location>
</feature>
<dbReference type="RefSeq" id="WP_135264639.1">
    <property type="nucleotide sequence ID" value="NZ_SMLM01000002.1"/>
</dbReference>
<reference evidence="2 3" key="1">
    <citation type="submission" date="2019-03" db="EMBL/GenBank/DDBJ databases">
        <title>Ramlibacter henchirensis DSM 14656, whole genome shotgun sequence.</title>
        <authorList>
            <person name="Zhang X."/>
            <person name="Feng G."/>
            <person name="Zhu H."/>
        </authorList>
    </citation>
    <scope>NUCLEOTIDE SEQUENCE [LARGE SCALE GENOMIC DNA]</scope>
    <source>
        <strain evidence="2 3">DSM 14656</strain>
    </source>
</reference>